<evidence type="ECO:0000256" key="1">
    <source>
        <dbReference type="SAM" id="MobiDB-lite"/>
    </source>
</evidence>
<feature type="domain" description="Guanylate cyclase" evidence="2">
    <location>
        <begin position="40"/>
        <end position="152"/>
    </location>
</feature>
<evidence type="ECO:0000259" key="2">
    <source>
        <dbReference type="PROSITE" id="PS50125"/>
    </source>
</evidence>
<dbReference type="InterPro" id="IPR027417">
    <property type="entry name" value="P-loop_NTPase"/>
</dbReference>
<dbReference type="SMART" id="SM00028">
    <property type="entry name" value="TPR"/>
    <property type="match status" value="3"/>
</dbReference>
<dbReference type="Pfam" id="PF00211">
    <property type="entry name" value="Guanylate_cyc"/>
    <property type="match status" value="1"/>
</dbReference>
<dbReference type="PANTHER" id="PTHR47691">
    <property type="entry name" value="REGULATOR-RELATED"/>
    <property type="match status" value="1"/>
</dbReference>
<accession>A0A6N7EQC3</accession>
<protein>
    <recommendedName>
        <fullName evidence="2">Guanylate cyclase domain-containing protein</fullName>
    </recommendedName>
</protein>
<evidence type="ECO:0000313" key="4">
    <source>
        <dbReference type="Proteomes" id="UP000437709"/>
    </source>
</evidence>
<dbReference type="Gene3D" id="1.25.40.10">
    <property type="entry name" value="Tetratricopeptide repeat domain"/>
    <property type="match status" value="1"/>
</dbReference>
<dbReference type="SUPFAM" id="SSF55073">
    <property type="entry name" value="Nucleotide cyclase"/>
    <property type="match status" value="1"/>
</dbReference>
<gene>
    <name evidence="3" type="ORF">GB881_10165</name>
</gene>
<dbReference type="Pfam" id="PF12862">
    <property type="entry name" value="ANAPC5"/>
    <property type="match status" value="1"/>
</dbReference>
<dbReference type="InterPro" id="IPR011990">
    <property type="entry name" value="TPR-like_helical_dom_sf"/>
</dbReference>
<dbReference type="OrthoDB" id="3691954at2"/>
<dbReference type="EMBL" id="WHPC01000035">
    <property type="protein sequence ID" value="MPV37404.1"/>
    <property type="molecule type" value="Genomic_DNA"/>
</dbReference>
<dbReference type="PROSITE" id="PS50125">
    <property type="entry name" value="GUANYLATE_CYCLASE_2"/>
    <property type="match status" value="1"/>
</dbReference>
<name>A0A6N7EQC3_9MICO</name>
<comment type="caution">
    <text evidence="3">The sequence shown here is derived from an EMBL/GenBank/DDBJ whole genome shotgun (WGS) entry which is preliminary data.</text>
</comment>
<dbReference type="SUPFAM" id="SSF52540">
    <property type="entry name" value="P-loop containing nucleoside triphosphate hydrolases"/>
    <property type="match status" value="1"/>
</dbReference>
<dbReference type="InterPro" id="IPR026000">
    <property type="entry name" value="Apc5_dom"/>
</dbReference>
<dbReference type="GO" id="GO:0035556">
    <property type="term" value="P:intracellular signal transduction"/>
    <property type="evidence" value="ECO:0007669"/>
    <property type="project" value="InterPro"/>
</dbReference>
<dbReference type="InterPro" id="IPR019734">
    <property type="entry name" value="TPR_rpt"/>
</dbReference>
<dbReference type="AlphaFoldDB" id="A0A6N7EQC3"/>
<dbReference type="PANTHER" id="PTHR47691:SF3">
    <property type="entry name" value="HTH-TYPE TRANSCRIPTIONAL REGULATOR RV0890C-RELATED"/>
    <property type="match status" value="1"/>
</dbReference>
<reference evidence="3 4" key="1">
    <citation type="submission" date="2019-10" db="EMBL/GenBank/DDBJ databases">
        <title>Georgenia wutianyii sp. nov. and Georgenia yuyongxinii sp. nov. isolated from plateau pika (Ochotona curzoniae) in the Qinghai-Tibet plateau of China.</title>
        <authorList>
            <person name="Tian Z."/>
        </authorList>
    </citation>
    <scope>NUCLEOTIDE SEQUENCE [LARGE SCALE GENOMIC DNA]</scope>
    <source>
        <strain evidence="3 4">JCM 19765</strain>
    </source>
</reference>
<keyword evidence="4" id="KW-1185">Reference proteome</keyword>
<dbReference type="PRINTS" id="PR00364">
    <property type="entry name" value="DISEASERSIST"/>
</dbReference>
<dbReference type="Proteomes" id="UP000437709">
    <property type="component" value="Unassembled WGS sequence"/>
</dbReference>
<dbReference type="InterPro" id="IPR029787">
    <property type="entry name" value="Nucleotide_cyclase"/>
</dbReference>
<dbReference type="SMART" id="SM00044">
    <property type="entry name" value="CYCc"/>
    <property type="match status" value="1"/>
</dbReference>
<feature type="region of interest" description="Disordered" evidence="1">
    <location>
        <begin position="1"/>
        <end position="35"/>
    </location>
</feature>
<evidence type="ECO:0000313" key="3">
    <source>
        <dbReference type="EMBL" id="MPV37404.1"/>
    </source>
</evidence>
<dbReference type="GO" id="GO:0004016">
    <property type="term" value="F:adenylate cyclase activity"/>
    <property type="evidence" value="ECO:0007669"/>
    <property type="project" value="UniProtKB-ARBA"/>
</dbReference>
<organism evidence="3 4">
    <name type="scientific">Georgenia subflava</name>
    <dbReference type="NCBI Taxonomy" id="1622177"/>
    <lineage>
        <taxon>Bacteria</taxon>
        <taxon>Bacillati</taxon>
        <taxon>Actinomycetota</taxon>
        <taxon>Actinomycetes</taxon>
        <taxon>Micrococcales</taxon>
        <taxon>Bogoriellaceae</taxon>
        <taxon>Georgenia</taxon>
    </lineage>
</organism>
<sequence>MPSPSSIGARKPDATTMAGAQTQQEVPGTGPEQLPEGTLTLLFSDVEGSTALLARLGERYAEVVSLQRRIQRSAFARHGGHEMGTEGDSFFVVFATAGAAVAAALDAQRELGATAWPEGARVRVRMGLHTGEPVRHEDGYVGMDVHRAARVAAAAHGGQVLLTEATCRLATGQVSADFTDLGEHRLKDLPGNERLYQLRADGLATTFPAPKTLGSGATVPQFPTTLVGRARERAQVGGQLLDPAGRLVTLTGPGGVGKTRLAMAVATDLSGHLADGVYFVPLASARGDEVMWSSLADALGVNEEARTPLALLDYLAGREVLLVLDNLEQLDGAPSMVDQIVRTCPRARVLATSRRPLHVVGEHQHPLAPLPLPGPDAGPAEAAACDAVDLFVQRARLVRPGFTLTAENVGDVVAVCQQLDGLPLAIELVAARARLLGPRAMRARVEQGLELAGTSLGLPDRQRTLRAAIAWSHDLLPPPLQAVFRQVSVFEGEFDLDAVAAVVDDDADPLDLVGELVDANLALVREGPDGEPRVRVLRTIARFGRERLAEHGETDAVRRRHARHFLAVAEGVRPQLRSAAHLAGRDRLAGSLADLRAALAWSLGTDQGAEPADLATGLRLCEQLFWFWYACGYQPEGRRWLGAAVAAAAGTEGPELMAALHGLAVLVLQHGEPERAREMLTRTLDHQRRTGSPSDVASELSSLAMANRALGESGRARDLLEEAIGLARGAGERAHLASALSNLAALEIDAGRHDRSLALLTETLAIDHDLGDTWGTAADHVNIATALLRAGRLEEVAQTLAEHGPAVVALGDVELTVDVLEIACALAARRGEARRAARLLGAAGAMRRRAEFAMTAPDEAYLQEQVELVRNGSDAARWAQDLQDGARLDVEEAAREAVGGSAVG</sequence>
<dbReference type="InterPro" id="IPR001054">
    <property type="entry name" value="A/G_cyclase"/>
</dbReference>
<dbReference type="RefSeq" id="WP_152195639.1">
    <property type="nucleotide sequence ID" value="NZ_VUKD01000003.1"/>
</dbReference>
<dbReference type="GO" id="GO:0009190">
    <property type="term" value="P:cyclic nucleotide biosynthetic process"/>
    <property type="evidence" value="ECO:0007669"/>
    <property type="project" value="InterPro"/>
</dbReference>
<dbReference type="Gene3D" id="3.40.50.300">
    <property type="entry name" value="P-loop containing nucleotide triphosphate hydrolases"/>
    <property type="match status" value="1"/>
</dbReference>
<dbReference type="SUPFAM" id="SSF48452">
    <property type="entry name" value="TPR-like"/>
    <property type="match status" value="1"/>
</dbReference>
<dbReference type="Gene3D" id="3.30.70.1230">
    <property type="entry name" value="Nucleotide cyclase"/>
    <property type="match status" value="1"/>
</dbReference>
<proteinExistence type="predicted"/>